<evidence type="ECO:0000313" key="11">
    <source>
        <dbReference type="Proteomes" id="UP000553632"/>
    </source>
</evidence>
<comment type="subcellular location">
    <subcellularLocation>
        <location evidence="1">Cell membrane</location>
        <topology evidence="1">Multi-pass membrane protein</topology>
    </subcellularLocation>
</comment>
<feature type="transmembrane region" description="Helical" evidence="8">
    <location>
        <begin position="625"/>
        <end position="644"/>
    </location>
</feature>
<accession>A0A7J6TTH0</accession>
<protein>
    <recommendedName>
        <fullName evidence="9">CN hydrolase domain-containing protein</fullName>
    </recommendedName>
</protein>
<dbReference type="Gene3D" id="3.60.110.10">
    <property type="entry name" value="Carbon-nitrogen hydrolase"/>
    <property type="match status" value="2"/>
</dbReference>
<dbReference type="PROSITE" id="PS01227">
    <property type="entry name" value="UPF0012"/>
    <property type="match status" value="2"/>
</dbReference>
<keyword evidence="4 8" id="KW-0812">Transmembrane</keyword>
<evidence type="ECO:0000256" key="7">
    <source>
        <dbReference type="ARBA" id="ARBA00023315"/>
    </source>
</evidence>
<feature type="transmembrane region" description="Helical" evidence="8">
    <location>
        <begin position="532"/>
        <end position="550"/>
    </location>
</feature>
<keyword evidence="3" id="KW-0808">Transferase</keyword>
<feature type="transmembrane region" description="Helical" evidence="8">
    <location>
        <begin position="68"/>
        <end position="90"/>
    </location>
</feature>
<feature type="transmembrane region" description="Helical" evidence="8">
    <location>
        <begin position="507"/>
        <end position="525"/>
    </location>
</feature>
<name>A0A7J6TTH0_PEROL</name>
<feature type="transmembrane region" description="Helical" evidence="8">
    <location>
        <begin position="556"/>
        <end position="574"/>
    </location>
</feature>
<keyword evidence="7" id="KW-0012">Acyltransferase</keyword>
<dbReference type="SUPFAM" id="SSF56317">
    <property type="entry name" value="Carbon-nitrogen hydrolase"/>
    <property type="match status" value="2"/>
</dbReference>
<dbReference type="EMBL" id="JABANO010008725">
    <property type="protein sequence ID" value="KAF4748067.1"/>
    <property type="molecule type" value="Genomic_DNA"/>
</dbReference>
<organism evidence="10 11">
    <name type="scientific">Perkinsus olseni</name>
    <name type="common">Perkinsus atlanticus</name>
    <dbReference type="NCBI Taxonomy" id="32597"/>
    <lineage>
        <taxon>Eukaryota</taxon>
        <taxon>Sar</taxon>
        <taxon>Alveolata</taxon>
        <taxon>Perkinsozoa</taxon>
        <taxon>Perkinsea</taxon>
        <taxon>Perkinsida</taxon>
        <taxon>Perkinsidae</taxon>
        <taxon>Perkinsus</taxon>
    </lineage>
</organism>
<evidence type="ECO:0000313" key="10">
    <source>
        <dbReference type="EMBL" id="KAF4748067.1"/>
    </source>
</evidence>
<evidence type="ECO:0000256" key="4">
    <source>
        <dbReference type="ARBA" id="ARBA00022692"/>
    </source>
</evidence>
<dbReference type="CDD" id="cd07197">
    <property type="entry name" value="nitrilase"/>
    <property type="match status" value="1"/>
</dbReference>
<feature type="transmembrane region" description="Helical" evidence="8">
    <location>
        <begin position="656"/>
        <end position="676"/>
    </location>
</feature>
<dbReference type="GO" id="GO:0005886">
    <property type="term" value="C:plasma membrane"/>
    <property type="evidence" value="ECO:0007669"/>
    <property type="project" value="UniProtKB-SubCell"/>
</dbReference>
<dbReference type="InterPro" id="IPR004563">
    <property type="entry name" value="Apolipo_AcylTrfase"/>
</dbReference>
<sequence>MWRTRKALAVSIISAIIWPLRSAPLSSGPVLELWPLSFVVLVPVIIAHQRGAPLWVTTLSFALASAGYAWTIAVPLLVGVALGAPIGLLWSCFFRASEEDPLFPIVVGSFWACVEYMVITIAGTMPNVATPLYVVPLLLQPISVVGCHGLNFAIGAFNGCVAQALSTTSTQRRKHVLRRMLVGTCLWAGLSVVQYSAVEGGTGGREATVAAVAPGGLLPSAVQTCKNGTRSHFGEALPCTASLKEQIAATRRVVNDSEAKVVVWSEAWVGAYDNQTQLEKAVDETFAPLARELGILLTIGMHTKDRSNLAVTISPEGEVLGYYGKMNPVKLLGEQSPKQYGYRDFNAQGDWLGYHASSVRVGPLICYDMDFPESAATLSRQGVEMVLSPSSDWSAMRNHIAAYVFRAVENRMPIVKADTGWDSAIIDARGNVVASFMSRESVRHAVVGTVGLGSGEPTMAALYVVYFVVLMVLSLTASNTNAPTLFLLCLSSIVLFNIRTVHIGLPYLLELWPVSLFCLSPLLAAQRLSNSIWPPVMTFFFALGITFWNMGLDVGLGLLIGLGWGISWWLAGLFESLAFKCDSGYHSLHVAAMWVSLMYATARFLGTMESLSTPFHGSPVLIQPIALFGFYSLEFAVMCSNAALAQALTSLNPRHVLNLWQLGVLGWTLFSVLLYYTSMIPGQATVTVAAVSPGGYLPSPLCEHGYLLHYGERVPCAASVDEQLARTRTAVEEYGAKIVVWPEAWLGLFENMSAATGFVERELGPLAKELHISMTVGAETETWGNLALTIGPNGVIQNVYGKQHPIRISGEKSKLVFGYPTIPLNPALVDQHVDGLQLPPGGYGRVGSLICYDMDFPSAARELVSEGSTLILNPSQDWAAVRSHFATAVFRAVENRVAIVKADVGWDSAIIDPLGNKVVGFERDKCTEEVIVGTVSLGTGTTLAVYLGDLVAVSCLMFVALALVQAAGQRVTRRRHGELDHPFLSSV</sequence>
<feature type="transmembrane region" description="Helical" evidence="8">
    <location>
        <begin position="460"/>
        <end position="477"/>
    </location>
</feature>
<dbReference type="PANTHER" id="PTHR38686">
    <property type="entry name" value="APOLIPOPROTEIN N-ACYLTRANSFERASE"/>
    <property type="match status" value="1"/>
</dbReference>
<dbReference type="GO" id="GO:0016410">
    <property type="term" value="F:N-acyltransferase activity"/>
    <property type="evidence" value="ECO:0007669"/>
    <property type="project" value="InterPro"/>
</dbReference>
<feature type="domain" description="CN hydrolase" evidence="9">
    <location>
        <begin position="217"/>
        <end position="452"/>
    </location>
</feature>
<evidence type="ECO:0000256" key="3">
    <source>
        <dbReference type="ARBA" id="ARBA00022679"/>
    </source>
</evidence>
<evidence type="ECO:0000256" key="2">
    <source>
        <dbReference type="ARBA" id="ARBA00022475"/>
    </source>
</evidence>
<keyword evidence="11" id="KW-1185">Reference proteome</keyword>
<feature type="domain" description="CN hydrolase" evidence="9">
    <location>
        <begin position="686"/>
        <end position="937"/>
    </location>
</feature>
<comment type="caution">
    <text evidence="10">The sequence shown here is derived from an EMBL/GenBank/DDBJ whole genome shotgun (WGS) entry which is preliminary data.</text>
</comment>
<dbReference type="AlphaFoldDB" id="A0A7J6TTH0"/>
<evidence type="ECO:0000259" key="9">
    <source>
        <dbReference type="PROSITE" id="PS50263"/>
    </source>
</evidence>
<dbReference type="InterPro" id="IPR001110">
    <property type="entry name" value="UPF0012_CS"/>
</dbReference>
<gene>
    <name evidence="10" type="ORF">FOZ63_026385</name>
</gene>
<dbReference type="Pfam" id="PF00795">
    <property type="entry name" value="CN_hydrolase"/>
    <property type="match status" value="2"/>
</dbReference>
<dbReference type="InterPro" id="IPR036526">
    <property type="entry name" value="C-N_Hydrolase_sf"/>
</dbReference>
<dbReference type="Proteomes" id="UP000553632">
    <property type="component" value="Unassembled WGS sequence"/>
</dbReference>
<evidence type="ECO:0000256" key="8">
    <source>
        <dbReference type="SAM" id="Phobius"/>
    </source>
</evidence>
<evidence type="ECO:0000256" key="1">
    <source>
        <dbReference type="ARBA" id="ARBA00004651"/>
    </source>
</evidence>
<proteinExistence type="predicted"/>
<evidence type="ECO:0000256" key="6">
    <source>
        <dbReference type="ARBA" id="ARBA00023136"/>
    </source>
</evidence>
<keyword evidence="5 8" id="KW-1133">Transmembrane helix</keyword>
<feature type="transmembrane region" description="Helical" evidence="8">
    <location>
        <begin position="102"/>
        <end position="122"/>
    </location>
</feature>
<dbReference type="GO" id="GO:0042158">
    <property type="term" value="P:lipoprotein biosynthetic process"/>
    <property type="evidence" value="ECO:0007669"/>
    <property type="project" value="InterPro"/>
</dbReference>
<feature type="transmembrane region" description="Helical" evidence="8">
    <location>
        <begin position="484"/>
        <end position="501"/>
    </location>
</feature>
<dbReference type="InterPro" id="IPR003010">
    <property type="entry name" value="C-N_Hydrolase"/>
</dbReference>
<feature type="transmembrane region" description="Helical" evidence="8">
    <location>
        <begin position="943"/>
        <end position="964"/>
    </location>
</feature>
<dbReference type="PROSITE" id="PS50263">
    <property type="entry name" value="CN_HYDROLASE"/>
    <property type="match status" value="2"/>
</dbReference>
<feature type="transmembrane region" description="Helical" evidence="8">
    <location>
        <begin position="177"/>
        <end position="197"/>
    </location>
</feature>
<dbReference type="PANTHER" id="PTHR38686:SF1">
    <property type="entry name" value="APOLIPOPROTEIN N-ACYLTRANSFERASE"/>
    <property type="match status" value="1"/>
</dbReference>
<keyword evidence="2" id="KW-1003">Cell membrane</keyword>
<feature type="transmembrane region" description="Helical" evidence="8">
    <location>
        <begin position="142"/>
        <end position="165"/>
    </location>
</feature>
<feature type="transmembrane region" description="Helical" evidence="8">
    <location>
        <begin position="586"/>
        <end position="605"/>
    </location>
</feature>
<evidence type="ECO:0000256" key="5">
    <source>
        <dbReference type="ARBA" id="ARBA00022989"/>
    </source>
</evidence>
<keyword evidence="6 8" id="KW-0472">Membrane</keyword>
<reference evidence="10 11" key="1">
    <citation type="submission" date="2020-04" db="EMBL/GenBank/DDBJ databases">
        <title>Perkinsus olseni comparative genomics.</title>
        <authorList>
            <person name="Bogema D.R."/>
        </authorList>
    </citation>
    <scope>NUCLEOTIDE SEQUENCE [LARGE SCALE GENOMIC DNA]</scope>
    <source>
        <strain evidence="10 11">ATCC PRA-207</strain>
    </source>
</reference>